<protein>
    <submittedName>
        <fullName evidence="1">Uncharacterized protein</fullName>
    </submittedName>
</protein>
<gene>
    <name evidence="1" type="ORF">LCGC14_1677290</name>
</gene>
<organism evidence="1">
    <name type="scientific">marine sediment metagenome</name>
    <dbReference type="NCBI Taxonomy" id="412755"/>
    <lineage>
        <taxon>unclassified sequences</taxon>
        <taxon>metagenomes</taxon>
        <taxon>ecological metagenomes</taxon>
    </lineage>
</organism>
<name>A0A0F9IC18_9ZZZZ</name>
<sequence length="408" mass="48038">METYDDIVHFNYLDLEEWKNYAKTYLVPLQKNALLLSEFRSFLLKKTTNNLKEFFNNNESIRKILLGGINEQGHYEPNSLAEIIKKTLGIEIMRREYIYHKRLGNDPFDKGVKCKSKKTLFRHFIKQIKMETTKILTSLSIETSTINSGEIDEIFNNPEKILDIIKGLYTKILSFSANYNQQTFFIRNFYCIPYFYILEAYPKLKSNFDILKDILGLKESFIPSIKDEDKERLTIWGYADGGLAEKIFSLQNLFELYLDFSDSFITIPGMDEMMSRENFTSIINMVIKDPINLAVDYIKKIEEEITLPYSLEFQPYRINISGYNKNLQLILINQKIVKVTNGYSPKTRYAFYLERPKIHISEFIETIAPFLFLGVAELFEIESIHYPKILESGERGKSRFLEFRNQWS</sequence>
<comment type="caution">
    <text evidence="1">The sequence shown here is derived from an EMBL/GenBank/DDBJ whole genome shotgun (WGS) entry which is preliminary data.</text>
</comment>
<reference evidence="1" key="1">
    <citation type="journal article" date="2015" name="Nature">
        <title>Complex archaea that bridge the gap between prokaryotes and eukaryotes.</title>
        <authorList>
            <person name="Spang A."/>
            <person name="Saw J.H."/>
            <person name="Jorgensen S.L."/>
            <person name="Zaremba-Niedzwiedzka K."/>
            <person name="Martijn J."/>
            <person name="Lind A.E."/>
            <person name="van Eijk R."/>
            <person name="Schleper C."/>
            <person name="Guy L."/>
            <person name="Ettema T.J."/>
        </authorList>
    </citation>
    <scope>NUCLEOTIDE SEQUENCE</scope>
</reference>
<accession>A0A0F9IC18</accession>
<proteinExistence type="predicted"/>
<dbReference type="EMBL" id="LAZR01014489">
    <property type="protein sequence ID" value="KKM17289.1"/>
    <property type="molecule type" value="Genomic_DNA"/>
</dbReference>
<dbReference type="AlphaFoldDB" id="A0A0F9IC18"/>
<evidence type="ECO:0000313" key="1">
    <source>
        <dbReference type="EMBL" id="KKM17289.1"/>
    </source>
</evidence>